<gene>
    <name evidence="4" type="ORF">AB0I59_40175</name>
</gene>
<sequence>MGSVLLYLAIVVMWLGVLLPMWLRRDKHAIDDLYEDELAELAEPGDPADSAEPAADADTVVERPRAESSEASDAPLTVPLAAPVAEREAERSGGAARATESASGEGAPAERGATGKAEGAESASPTAAGAPRGPEDRAARMRRAERRRRAIIVARRRRRLLWSILLIIASTVTAAVRVVPWWAVTPSAVLLVGYLAVLRVAVRVDVERRELAAKARAERIERQRARRRAIEAKAREAEIIMLEARKRVQVFDQYSDQFTDRRAVGD</sequence>
<evidence type="ECO:0000256" key="3">
    <source>
        <dbReference type="SAM" id="Phobius"/>
    </source>
</evidence>
<evidence type="ECO:0000256" key="2">
    <source>
        <dbReference type="SAM" id="MobiDB-lite"/>
    </source>
</evidence>
<feature type="compositionally biased region" description="Low complexity" evidence="2">
    <location>
        <begin position="74"/>
        <end position="84"/>
    </location>
</feature>
<protein>
    <submittedName>
        <fullName evidence="4">Uncharacterized protein</fullName>
    </submittedName>
</protein>
<organism evidence="4 5">
    <name type="scientific">Microtetraspora glauca</name>
    <dbReference type="NCBI Taxonomy" id="1996"/>
    <lineage>
        <taxon>Bacteria</taxon>
        <taxon>Bacillati</taxon>
        <taxon>Actinomycetota</taxon>
        <taxon>Actinomycetes</taxon>
        <taxon>Streptosporangiales</taxon>
        <taxon>Streptosporangiaceae</taxon>
        <taxon>Microtetraspora</taxon>
    </lineage>
</organism>
<feature type="transmembrane region" description="Helical" evidence="3">
    <location>
        <begin position="6"/>
        <end position="23"/>
    </location>
</feature>
<keyword evidence="3" id="KW-0472">Membrane</keyword>
<proteinExistence type="predicted"/>
<comment type="caution">
    <text evidence="4">The sequence shown here is derived from an EMBL/GenBank/DDBJ whole genome shotgun (WGS) entry which is preliminary data.</text>
</comment>
<keyword evidence="1" id="KW-0175">Coiled coil</keyword>
<dbReference type="RefSeq" id="WP_061253057.1">
    <property type="nucleotide sequence ID" value="NZ_JBFALK010000036.1"/>
</dbReference>
<dbReference type="EMBL" id="JBFALK010000036">
    <property type="protein sequence ID" value="MEV0974845.1"/>
    <property type="molecule type" value="Genomic_DNA"/>
</dbReference>
<feature type="compositionally biased region" description="Low complexity" evidence="2">
    <location>
        <begin position="43"/>
        <end position="58"/>
    </location>
</feature>
<keyword evidence="5" id="KW-1185">Reference proteome</keyword>
<reference evidence="4 5" key="1">
    <citation type="submission" date="2024-06" db="EMBL/GenBank/DDBJ databases">
        <title>The Natural Products Discovery Center: Release of the First 8490 Sequenced Strains for Exploring Actinobacteria Biosynthetic Diversity.</title>
        <authorList>
            <person name="Kalkreuter E."/>
            <person name="Kautsar S.A."/>
            <person name="Yang D."/>
            <person name="Bader C.D."/>
            <person name="Teijaro C.N."/>
            <person name="Fluegel L."/>
            <person name="Davis C.M."/>
            <person name="Simpson J.R."/>
            <person name="Lauterbach L."/>
            <person name="Steele A.D."/>
            <person name="Gui C."/>
            <person name="Meng S."/>
            <person name="Li G."/>
            <person name="Viehrig K."/>
            <person name="Ye F."/>
            <person name="Su P."/>
            <person name="Kiefer A.F."/>
            <person name="Nichols A."/>
            <person name="Cepeda A.J."/>
            <person name="Yan W."/>
            <person name="Fan B."/>
            <person name="Jiang Y."/>
            <person name="Adhikari A."/>
            <person name="Zheng C.-J."/>
            <person name="Schuster L."/>
            <person name="Cowan T.M."/>
            <person name="Smanski M.J."/>
            <person name="Chevrette M.G."/>
            <person name="De Carvalho L.P.S."/>
            <person name="Shen B."/>
        </authorList>
    </citation>
    <scope>NUCLEOTIDE SEQUENCE [LARGE SCALE GENOMIC DNA]</scope>
    <source>
        <strain evidence="4 5">NPDC050100</strain>
    </source>
</reference>
<evidence type="ECO:0000313" key="4">
    <source>
        <dbReference type="EMBL" id="MEV0974845.1"/>
    </source>
</evidence>
<evidence type="ECO:0000256" key="1">
    <source>
        <dbReference type="SAM" id="Coils"/>
    </source>
</evidence>
<feature type="transmembrane region" description="Helical" evidence="3">
    <location>
        <begin position="188"/>
        <end position="206"/>
    </location>
</feature>
<feature type="coiled-coil region" evidence="1">
    <location>
        <begin position="208"/>
        <end position="247"/>
    </location>
</feature>
<feature type="transmembrane region" description="Helical" evidence="3">
    <location>
        <begin position="160"/>
        <end position="182"/>
    </location>
</feature>
<evidence type="ECO:0000313" key="5">
    <source>
        <dbReference type="Proteomes" id="UP001551675"/>
    </source>
</evidence>
<feature type="region of interest" description="Disordered" evidence="2">
    <location>
        <begin position="43"/>
        <end position="142"/>
    </location>
</feature>
<keyword evidence="3" id="KW-0812">Transmembrane</keyword>
<accession>A0ABV3GT79</accession>
<dbReference type="Proteomes" id="UP001551675">
    <property type="component" value="Unassembled WGS sequence"/>
</dbReference>
<name>A0ABV3GT79_MICGL</name>
<keyword evidence="3" id="KW-1133">Transmembrane helix</keyword>